<keyword evidence="18" id="KW-1185">Reference proteome</keyword>
<accession>A0A8C8A171</accession>
<evidence type="ECO:0000256" key="14">
    <source>
        <dbReference type="PIRSR" id="PIRSR600175-2"/>
    </source>
</evidence>
<comment type="subcellular location">
    <subcellularLocation>
        <location evidence="1">Cell membrane</location>
        <topology evidence="1">Multi-pass membrane protein</topology>
    </subcellularLocation>
</comment>
<sequence length="580" mass="64928">MNIQVLPEHKLSSVAPLKQCNVEKKEVELILVKDQNGVQYTSSTIIPTAARCAGPHGTSTDIDRETWGKKIDFLLSVIGFAVDLANVWRFPYLCYKNGGGAFLIPYILFLVIAGMPLFYMELALGQYNREGAATVWKICPVFKGVGYAVIVIALYVGFYYNVIIAWSLYYLYSSMTAELPWLKCGNSWNSINCTDPQHINASFFDKNISYANNKFTPASEYYERGVLHLHESKGIEDLGLPRLELTLCLVVVVFILYFSLWKGVKSSGKVWIDAATQIFYSLGAGFGVLIAFSSYNKFDNNCYRDAILTSAVNCITSFVSGFAIFSVLGYMAQKYNMDIKAVATDGAGLVFIIYPEAISTLPGSTFWAIVFFIMLLTLGIDSSMGGMEAVITGLSDDFKFLKRNRKLFTFATAFGTFLMALICVTNGGIYVLTLLDKYAAGTSILFAVLIEAIGVSWFYGVDRFSEDIEQMMGFKPGLYWRLCWKFVSPVFLLFVVLASTVTSSGLKYNDYVFPPWANLLGWGVAMSSMLFVPFYAIYKFLSVRGTFTERIAYCITPEHEHHKVAEGNVRQFKLKHWLAI</sequence>
<keyword evidence="7 15" id="KW-0769">Symport</keyword>
<keyword evidence="11 14" id="KW-1015">Disulfide bond</keyword>
<keyword evidence="8 16" id="KW-1133">Transmembrane helix</keyword>
<keyword evidence="5 13" id="KW-0479">Metal-binding</keyword>
<evidence type="ECO:0000256" key="12">
    <source>
        <dbReference type="ARBA" id="ARBA00023180"/>
    </source>
</evidence>
<keyword evidence="12" id="KW-0325">Glycoprotein</keyword>
<dbReference type="PANTHER" id="PTHR11616:SF320">
    <property type="entry name" value="SODIUM-DEPENDENT NORADRENALINE TRANSPORTER"/>
    <property type="match status" value="1"/>
</dbReference>
<dbReference type="PROSITE" id="PS00610">
    <property type="entry name" value="NA_NEUROTRAN_SYMP_1"/>
    <property type="match status" value="1"/>
</dbReference>
<dbReference type="GO" id="GO:0042734">
    <property type="term" value="C:presynaptic membrane"/>
    <property type="evidence" value="ECO:0007669"/>
    <property type="project" value="TreeGrafter"/>
</dbReference>
<evidence type="ECO:0000256" key="15">
    <source>
        <dbReference type="RuleBase" id="RU003732"/>
    </source>
</evidence>
<feature type="transmembrane region" description="Helical" evidence="16">
    <location>
        <begin position="519"/>
        <end position="538"/>
    </location>
</feature>
<feature type="transmembrane region" description="Helical" evidence="16">
    <location>
        <begin position="337"/>
        <end position="354"/>
    </location>
</feature>
<dbReference type="AlphaFoldDB" id="A0A8C8A171"/>
<evidence type="ECO:0000256" key="7">
    <source>
        <dbReference type="ARBA" id="ARBA00022847"/>
    </source>
</evidence>
<dbReference type="GO" id="GO:0032809">
    <property type="term" value="C:neuronal cell body membrane"/>
    <property type="evidence" value="ECO:0007669"/>
    <property type="project" value="TreeGrafter"/>
</dbReference>
<evidence type="ECO:0000256" key="5">
    <source>
        <dbReference type="ARBA" id="ARBA00022723"/>
    </source>
</evidence>
<evidence type="ECO:0000256" key="16">
    <source>
        <dbReference type="SAM" id="Phobius"/>
    </source>
</evidence>
<keyword evidence="4 15" id="KW-0812">Transmembrane</keyword>
<dbReference type="Ensembl" id="ENSOSIT00000053261.1">
    <property type="protein sequence ID" value="ENSOSIP00000050717.1"/>
    <property type="gene ID" value="ENSOSIG00000023564.1"/>
</dbReference>
<evidence type="ECO:0000256" key="6">
    <source>
        <dbReference type="ARBA" id="ARBA00022775"/>
    </source>
</evidence>
<feature type="transmembrane region" description="Helical" evidence="16">
    <location>
        <begin position="366"/>
        <end position="386"/>
    </location>
</feature>
<evidence type="ECO:0000256" key="11">
    <source>
        <dbReference type="ARBA" id="ARBA00023157"/>
    </source>
</evidence>
<dbReference type="Pfam" id="PF00209">
    <property type="entry name" value="SNF"/>
    <property type="match status" value="1"/>
</dbReference>
<reference evidence="17" key="1">
    <citation type="submission" date="2025-08" db="UniProtKB">
        <authorList>
            <consortium name="Ensembl"/>
        </authorList>
    </citation>
    <scope>IDENTIFICATION</scope>
</reference>
<dbReference type="PRINTS" id="PR00176">
    <property type="entry name" value="NANEUSMPORT"/>
</dbReference>
<proteinExistence type="inferred from homology"/>
<dbReference type="GO" id="GO:0051583">
    <property type="term" value="P:dopamine uptake involved in synaptic transmission"/>
    <property type="evidence" value="ECO:0007669"/>
    <property type="project" value="TreeGrafter"/>
</dbReference>
<feature type="binding site" evidence="13">
    <location>
        <position position="79"/>
    </location>
    <ligand>
        <name>Na(+)</name>
        <dbReference type="ChEBI" id="CHEBI:29101"/>
        <label>1</label>
    </ligand>
</feature>
<dbReference type="GO" id="GO:0005330">
    <property type="term" value="F:dopamine:sodium symporter activity"/>
    <property type="evidence" value="ECO:0007669"/>
    <property type="project" value="TreeGrafter"/>
</dbReference>
<keyword evidence="9 13" id="KW-0915">Sodium</keyword>
<dbReference type="PANTHER" id="PTHR11616">
    <property type="entry name" value="SODIUM/CHLORIDE DEPENDENT TRANSPORTER"/>
    <property type="match status" value="1"/>
</dbReference>
<keyword evidence="6" id="KW-0532">Neurotransmitter transport</keyword>
<feature type="binding site" evidence="13">
    <location>
        <position position="381"/>
    </location>
    <ligand>
        <name>Na(+)</name>
        <dbReference type="ChEBI" id="CHEBI:29101"/>
        <label>1</label>
    </ligand>
</feature>
<feature type="transmembrane region" description="Helical" evidence="16">
    <location>
        <begin position="239"/>
        <end position="258"/>
    </location>
</feature>
<evidence type="ECO:0000256" key="13">
    <source>
        <dbReference type="PIRSR" id="PIRSR600175-1"/>
    </source>
</evidence>
<dbReference type="SUPFAM" id="SSF161070">
    <property type="entry name" value="SNF-like"/>
    <property type="match status" value="1"/>
</dbReference>
<keyword evidence="3" id="KW-1003">Cell membrane</keyword>
<feature type="binding site" evidence="13">
    <location>
        <position position="378"/>
    </location>
    <ligand>
        <name>Na(+)</name>
        <dbReference type="ChEBI" id="CHEBI:29101"/>
        <label>1</label>
    </ligand>
</feature>
<evidence type="ECO:0000256" key="4">
    <source>
        <dbReference type="ARBA" id="ARBA00022692"/>
    </source>
</evidence>
<reference evidence="17" key="2">
    <citation type="submission" date="2025-09" db="UniProtKB">
        <authorList>
            <consortium name="Ensembl"/>
        </authorList>
    </citation>
    <scope>IDENTIFICATION</scope>
</reference>
<dbReference type="InterPro" id="IPR000175">
    <property type="entry name" value="Na/ntran_symport"/>
</dbReference>
<dbReference type="PROSITE" id="PS00754">
    <property type="entry name" value="NA_NEUROTRAN_SYMP_2"/>
    <property type="match status" value="1"/>
</dbReference>
<feature type="transmembrane region" description="Helical" evidence="16">
    <location>
        <begin position="438"/>
        <end position="461"/>
    </location>
</feature>
<dbReference type="PROSITE" id="PS50267">
    <property type="entry name" value="NA_NEUROTRAN_SYMP_3"/>
    <property type="match status" value="1"/>
</dbReference>
<feature type="transmembrane region" description="Helical" evidence="16">
    <location>
        <begin position="73"/>
        <end position="91"/>
    </location>
</feature>
<keyword evidence="10 16" id="KW-0472">Membrane</keyword>
<name>A0A8C8A171_9TELE</name>
<evidence type="ECO:0000256" key="9">
    <source>
        <dbReference type="ARBA" id="ARBA00023053"/>
    </source>
</evidence>
<dbReference type="GO" id="GO:0006865">
    <property type="term" value="P:amino acid transport"/>
    <property type="evidence" value="ECO:0007669"/>
    <property type="project" value="TreeGrafter"/>
</dbReference>
<feature type="disulfide bond" evidence="14">
    <location>
        <begin position="184"/>
        <end position="193"/>
    </location>
</feature>
<dbReference type="GO" id="GO:0046872">
    <property type="term" value="F:metal ion binding"/>
    <property type="evidence" value="ECO:0007669"/>
    <property type="project" value="UniProtKB-KW"/>
</dbReference>
<dbReference type="GeneTree" id="ENSGT00940000158960"/>
<evidence type="ECO:0000256" key="3">
    <source>
        <dbReference type="ARBA" id="ARBA00022475"/>
    </source>
</evidence>
<evidence type="ECO:0000313" key="17">
    <source>
        <dbReference type="Ensembl" id="ENSOSIP00000050717.1"/>
    </source>
</evidence>
<feature type="transmembrane region" description="Helical" evidence="16">
    <location>
        <begin position="145"/>
        <end position="172"/>
    </location>
</feature>
<feature type="transmembrane region" description="Helical" evidence="16">
    <location>
        <begin position="482"/>
        <end position="499"/>
    </location>
</feature>
<feature type="binding site" evidence="13">
    <location>
        <position position="82"/>
    </location>
    <ligand>
        <name>Na(+)</name>
        <dbReference type="ChEBI" id="CHEBI:29101"/>
        <label>1</label>
    </ligand>
</feature>
<feature type="binding site" evidence="13">
    <location>
        <position position="281"/>
    </location>
    <ligand>
        <name>Na(+)</name>
        <dbReference type="ChEBI" id="CHEBI:29101"/>
        <label>1</label>
    </ligand>
</feature>
<evidence type="ECO:0000256" key="8">
    <source>
        <dbReference type="ARBA" id="ARBA00022989"/>
    </source>
</evidence>
<evidence type="ECO:0000256" key="1">
    <source>
        <dbReference type="ARBA" id="ARBA00004651"/>
    </source>
</evidence>
<organism evidence="17 18">
    <name type="scientific">Oryzias sinensis</name>
    <name type="common">Chinese medaka</name>
    <dbReference type="NCBI Taxonomy" id="183150"/>
    <lineage>
        <taxon>Eukaryota</taxon>
        <taxon>Metazoa</taxon>
        <taxon>Chordata</taxon>
        <taxon>Craniata</taxon>
        <taxon>Vertebrata</taxon>
        <taxon>Euteleostomi</taxon>
        <taxon>Actinopterygii</taxon>
        <taxon>Neopterygii</taxon>
        <taxon>Teleostei</taxon>
        <taxon>Neoteleostei</taxon>
        <taxon>Acanthomorphata</taxon>
        <taxon>Ovalentaria</taxon>
        <taxon>Atherinomorphae</taxon>
        <taxon>Beloniformes</taxon>
        <taxon>Adrianichthyidae</taxon>
        <taxon>Oryziinae</taxon>
        <taxon>Oryzias</taxon>
    </lineage>
</organism>
<dbReference type="InterPro" id="IPR037272">
    <property type="entry name" value="SNS_sf"/>
</dbReference>
<evidence type="ECO:0000313" key="18">
    <source>
        <dbReference type="Proteomes" id="UP000694383"/>
    </source>
</evidence>
<feature type="transmembrane region" description="Helical" evidence="16">
    <location>
        <begin position="270"/>
        <end position="295"/>
    </location>
</feature>
<feature type="binding site" evidence="13">
    <location>
        <position position="313"/>
    </location>
    <ligand>
        <name>Na(+)</name>
        <dbReference type="ChEBI" id="CHEBI:29101"/>
        <label>1</label>
    </ligand>
</feature>
<comment type="similarity">
    <text evidence="15">Belongs to the sodium:neurotransmitter symporter (SNF) (TC 2.A.22) family.</text>
</comment>
<feature type="transmembrane region" description="Helical" evidence="16">
    <location>
        <begin position="307"/>
        <end position="330"/>
    </location>
</feature>
<dbReference type="GO" id="GO:0030424">
    <property type="term" value="C:axon"/>
    <property type="evidence" value="ECO:0007669"/>
    <property type="project" value="TreeGrafter"/>
</dbReference>
<feature type="transmembrane region" description="Helical" evidence="16">
    <location>
        <begin position="103"/>
        <end position="124"/>
    </location>
</feature>
<dbReference type="GO" id="GO:0005334">
    <property type="term" value="F:norepinephrine:sodium symporter activity"/>
    <property type="evidence" value="ECO:0007669"/>
    <property type="project" value="TreeGrafter"/>
</dbReference>
<protein>
    <recommendedName>
        <fullName evidence="15">Transporter</fullName>
    </recommendedName>
</protein>
<feature type="transmembrane region" description="Helical" evidence="16">
    <location>
        <begin position="407"/>
        <end position="432"/>
    </location>
</feature>
<keyword evidence="2 15" id="KW-0813">Transport</keyword>
<dbReference type="Proteomes" id="UP000694383">
    <property type="component" value="Unplaced"/>
</dbReference>
<feature type="binding site" evidence="13">
    <location>
        <position position="382"/>
    </location>
    <ligand>
        <name>Na(+)</name>
        <dbReference type="ChEBI" id="CHEBI:29101"/>
        <label>1</label>
    </ligand>
</feature>
<evidence type="ECO:0000256" key="2">
    <source>
        <dbReference type="ARBA" id="ARBA00022448"/>
    </source>
</evidence>
<evidence type="ECO:0000256" key="10">
    <source>
        <dbReference type="ARBA" id="ARBA00023136"/>
    </source>
</evidence>
<feature type="binding site" evidence="13">
    <location>
        <position position="86"/>
    </location>
    <ligand>
        <name>Na(+)</name>
        <dbReference type="ChEBI" id="CHEBI:29101"/>
        <label>1</label>
    </ligand>
</feature>
<feature type="binding site" evidence="13">
    <location>
        <position position="81"/>
    </location>
    <ligand>
        <name>Na(+)</name>
        <dbReference type="ChEBI" id="CHEBI:29101"/>
        <label>1</label>
    </ligand>
</feature>